<sequence>MLLRVVARVHSIIYYINNNNNINISTFYTTYTNNTNINFNHLISYAKSKS</sequence>
<name>A0AAU8MKW2_9CAUD</name>
<proteinExistence type="predicted"/>
<organism evidence="1">
    <name type="scientific">Geladintestivirus 2</name>
    <dbReference type="NCBI Taxonomy" id="3233134"/>
    <lineage>
        <taxon>Viruses</taxon>
        <taxon>Duplodnaviria</taxon>
        <taxon>Heunggongvirae</taxon>
        <taxon>Uroviricota</taxon>
        <taxon>Caudoviricetes</taxon>
        <taxon>Crassvirales</taxon>
    </lineage>
</organism>
<reference evidence="1" key="1">
    <citation type="submission" date="2024-06" db="EMBL/GenBank/DDBJ databases">
        <title>Intestivirid acquisition increases across infancy in a wild primate population.</title>
        <authorList>
            <person name="Schneider-Creas I.A."/>
            <person name="Moya I.L."/>
            <person name="Chiou K.L."/>
            <person name="Baniel A."/>
            <person name="Azanaw Haile A."/>
            <person name="Kebede F."/>
            <person name="Abebe B."/>
            <person name="Snyder-Mackler N."/>
            <person name="Varsani A."/>
        </authorList>
    </citation>
    <scope>NUCLEOTIDE SEQUENCE</scope>
    <source>
        <strain evidence="1">Int_RNL_2018_0288_CRY</strain>
    </source>
</reference>
<dbReference type="EMBL" id="PP965500">
    <property type="protein sequence ID" value="XCO00594.1"/>
    <property type="molecule type" value="Genomic_DNA"/>
</dbReference>
<protein>
    <submittedName>
        <fullName evidence="1">Uncharacterized protein</fullName>
    </submittedName>
</protein>
<accession>A0AAU8MKW2</accession>
<evidence type="ECO:0000313" key="1">
    <source>
        <dbReference type="EMBL" id="XCO00594.1"/>
    </source>
</evidence>